<evidence type="ECO:0000313" key="2">
    <source>
        <dbReference type="EMBL" id="KAE9538914.1"/>
    </source>
</evidence>
<name>A0A6G0TUK7_APHGL</name>
<gene>
    <name evidence="2" type="ORF">AGLY_005496</name>
</gene>
<keyword evidence="1" id="KW-0812">Transmembrane</keyword>
<dbReference type="Proteomes" id="UP000475862">
    <property type="component" value="Unassembled WGS sequence"/>
</dbReference>
<sequence>MEFLQQSNNNNVSLLLLHVSFNINDIYLLIFICIKCINCFITYTLVVCMAIATFSCLDCKNINVTHNSEGSYGVTEKILLPQNETTAILETGNPEITDDRKIITPQNKTTEFQKNITSITVQQNEPVIVLSTDRKPKTRQVPVEVLMTASSNVMDNMNDDQSYYQSPLMFSCRMLASQETLSYHYTVDDILLFPINNQSFLDPK</sequence>
<accession>A0A6G0TUK7</accession>
<evidence type="ECO:0000256" key="1">
    <source>
        <dbReference type="SAM" id="Phobius"/>
    </source>
</evidence>
<organism evidence="2 3">
    <name type="scientific">Aphis glycines</name>
    <name type="common">Soybean aphid</name>
    <dbReference type="NCBI Taxonomy" id="307491"/>
    <lineage>
        <taxon>Eukaryota</taxon>
        <taxon>Metazoa</taxon>
        <taxon>Ecdysozoa</taxon>
        <taxon>Arthropoda</taxon>
        <taxon>Hexapoda</taxon>
        <taxon>Insecta</taxon>
        <taxon>Pterygota</taxon>
        <taxon>Neoptera</taxon>
        <taxon>Paraneoptera</taxon>
        <taxon>Hemiptera</taxon>
        <taxon>Sternorrhyncha</taxon>
        <taxon>Aphidomorpha</taxon>
        <taxon>Aphidoidea</taxon>
        <taxon>Aphididae</taxon>
        <taxon>Aphidini</taxon>
        <taxon>Aphis</taxon>
        <taxon>Aphis</taxon>
    </lineage>
</organism>
<comment type="caution">
    <text evidence="2">The sequence shown here is derived from an EMBL/GenBank/DDBJ whole genome shotgun (WGS) entry which is preliminary data.</text>
</comment>
<dbReference type="AlphaFoldDB" id="A0A6G0TUK7"/>
<feature type="non-terminal residue" evidence="2">
    <location>
        <position position="204"/>
    </location>
</feature>
<proteinExistence type="predicted"/>
<dbReference type="OrthoDB" id="6612884at2759"/>
<evidence type="ECO:0000313" key="3">
    <source>
        <dbReference type="Proteomes" id="UP000475862"/>
    </source>
</evidence>
<keyword evidence="3" id="KW-1185">Reference proteome</keyword>
<keyword evidence="1" id="KW-0472">Membrane</keyword>
<keyword evidence="1" id="KW-1133">Transmembrane helix</keyword>
<protein>
    <submittedName>
        <fullName evidence="2">Uncharacterized protein</fullName>
    </submittedName>
</protein>
<feature type="transmembrane region" description="Helical" evidence="1">
    <location>
        <begin position="26"/>
        <end position="52"/>
    </location>
</feature>
<dbReference type="EMBL" id="VYZN01000015">
    <property type="protein sequence ID" value="KAE9538914.1"/>
    <property type="molecule type" value="Genomic_DNA"/>
</dbReference>
<reference evidence="2 3" key="1">
    <citation type="submission" date="2019-08" db="EMBL/GenBank/DDBJ databases">
        <title>The genome of the soybean aphid Biotype 1, its phylome, world population structure and adaptation to the North American continent.</title>
        <authorList>
            <person name="Giordano R."/>
            <person name="Donthu R.K."/>
            <person name="Hernandez A.G."/>
            <person name="Wright C.L."/>
            <person name="Zimin A.V."/>
        </authorList>
    </citation>
    <scope>NUCLEOTIDE SEQUENCE [LARGE SCALE GENOMIC DNA]</scope>
    <source>
        <tissue evidence="2">Whole aphids</tissue>
    </source>
</reference>